<feature type="compositionally biased region" description="Low complexity" evidence="5">
    <location>
        <begin position="421"/>
        <end position="430"/>
    </location>
</feature>
<dbReference type="PROSITE" id="PS50856">
    <property type="entry name" value="AMOP"/>
    <property type="match status" value="1"/>
</dbReference>
<keyword evidence="2" id="KW-0964">Secreted</keyword>
<gene>
    <name evidence="9" type="primary">LOC108623691</name>
</gene>
<feature type="chain" id="PRO_5042550773" evidence="6">
    <location>
        <begin position="23"/>
        <end position="447"/>
    </location>
</feature>
<keyword evidence="8" id="KW-1185">Reference proteome</keyword>
<feature type="domain" description="AMOP" evidence="7">
    <location>
        <begin position="254"/>
        <end position="407"/>
    </location>
</feature>
<dbReference type="GO" id="GO:0005576">
    <property type="term" value="C:extracellular region"/>
    <property type="evidence" value="ECO:0007669"/>
    <property type="project" value="UniProtKB-SubCell"/>
</dbReference>
<feature type="region of interest" description="Disordered" evidence="5">
    <location>
        <begin position="77"/>
        <end position="207"/>
    </location>
</feature>
<evidence type="ECO:0000256" key="6">
    <source>
        <dbReference type="SAM" id="SignalP"/>
    </source>
</evidence>
<keyword evidence="4" id="KW-1015">Disulfide bond</keyword>
<dbReference type="Proteomes" id="UP000694925">
    <property type="component" value="Unplaced"/>
</dbReference>
<dbReference type="AlphaFoldDB" id="A0AAJ7WAF9"/>
<feature type="compositionally biased region" description="Polar residues" evidence="5">
    <location>
        <begin position="153"/>
        <end position="176"/>
    </location>
</feature>
<evidence type="ECO:0000256" key="5">
    <source>
        <dbReference type="SAM" id="MobiDB-lite"/>
    </source>
</evidence>
<reference evidence="9" key="1">
    <citation type="submission" date="2025-08" db="UniProtKB">
        <authorList>
            <consortium name="RefSeq"/>
        </authorList>
    </citation>
    <scope>IDENTIFICATION</scope>
    <source>
        <tissue evidence="9">Whole body</tissue>
    </source>
</reference>
<proteinExistence type="predicted"/>
<evidence type="ECO:0000256" key="1">
    <source>
        <dbReference type="ARBA" id="ARBA00004613"/>
    </source>
</evidence>
<dbReference type="Pfam" id="PF03782">
    <property type="entry name" value="AMOP"/>
    <property type="match status" value="1"/>
</dbReference>
<feature type="signal peptide" evidence="6">
    <location>
        <begin position="1"/>
        <end position="22"/>
    </location>
</feature>
<evidence type="ECO:0000313" key="8">
    <source>
        <dbReference type="Proteomes" id="UP000694925"/>
    </source>
</evidence>
<dbReference type="PANTHER" id="PTHR10239:SF29">
    <property type="entry name" value="AMOP DOMAIN-CONTAINING PROTEIN"/>
    <property type="match status" value="1"/>
</dbReference>
<keyword evidence="3 6" id="KW-0732">Signal</keyword>
<dbReference type="SMART" id="SM00723">
    <property type="entry name" value="AMOP"/>
    <property type="match status" value="1"/>
</dbReference>
<comment type="subcellular location">
    <subcellularLocation>
        <location evidence="1">Secreted</location>
    </subcellularLocation>
</comment>
<dbReference type="PANTHER" id="PTHR10239">
    <property type="entry name" value="ISTHMIN-2"/>
    <property type="match status" value="1"/>
</dbReference>
<dbReference type="InterPro" id="IPR051867">
    <property type="entry name" value="Angio_Inhib/Adhesion_GPCR"/>
</dbReference>
<name>A0AAJ7WAF9_9HYME</name>
<dbReference type="InterPro" id="IPR005533">
    <property type="entry name" value="AMOP_dom"/>
</dbReference>
<feature type="compositionally biased region" description="Basic and acidic residues" evidence="5">
    <location>
        <begin position="189"/>
        <end position="199"/>
    </location>
</feature>
<feature type="compositionally biased region" description="Polar residues" evidence="5">
    <location>
        <begin position="241"/>
        <end position="256"/>
    </location>
</feature>
<feature type="compositionally biased region" description="Basic and acidic residues" evidence="5">
    <location>
        <begin position="109"/>
        <end position="145"/>
    </location>
</feature>
<evidence type="ECO:0000256" key="3">
    <source>
        <dbReference type="ARBA" id="ARBA00022729"/>
    </source>
</evidence>
<accession>A0AAJ7WAF9</accession>
<evidence type="ECO:0000259" key="7">
    <source>
        <dbReference type="PROSITE" id="PS50856"/>
    </source>
</evidence>
<protein>
    <submittedName>
        <fullName evidence="9">Uncharacterized protein LOC108623691 isoform X1</fullName>
    </submittedName>
</protein>
<evidence type="ECO:0000256" key="2">
    <source>
        <dbReference type="ARBA" id="ARBA00022525"/>
    </source>
</evidence>
<organism evidence="8 9">
    <name type="scientific">Ceratina calcarata</name>
    <dbReference type="NCBI Taxonomy" id="156304"/>
    <lineage>
        <taxon>Eukaryota</taxon>
        <taxon>Metazoa</taxon>
        <taxon>Ecdysozoa</taxon>
        <taxon>Arthropoda</taxon>
        <taxon>Hexapoda</taxon>
        <taxon>Insecta</taxon>
        <taxon>Pterygota</taxon>
        <taxon>Neoptera</taxon>
        <taxon>Endopterygota</taxon>
        <taxon>Hymenoptera</taxon>
        <taxon>Apocrita</taxon>
        <taxon>Aculeata</taxon>
        <taxon>Apoidea</taxon>
        <taxon>Anthophila</taxon>
        <taxon>Apidae</taxon>
        <taxon>Ceratina</taxon>
        <taxon>Zadontomerus</taxon>
    </lineage>
</organism>
<evidence type="ECO:0000313" key="9">
    <source>
        <dbReference type="RefSeq" id="XP_026668318.1"/>
    </source>
</evidence>
<dbReference type="GeneID" id="108623691"/>
<feature type="region of interest" description="Disordered" evidence="5">
    <location>
        <begin position="420"/>
        <end position="447"/>
    </location>
</feature>
<dbReference type="RefSeq" id="XP_026668318.1">
    <property type="nucleotide sequence ID" value="XM_026812517.1"/>
</dbReference>
<feature type="region of interest" description="Disordered" evidence="5">
    <location>
        <begin position="241"/>
        <end position="260"/>
    </location>
</feature>
<sequence length="447" mass="50796">MRFSLCIYWIAFLSPLIGSITSAKDLQEEHETTDLKLIEDEILALIQQDSSWMIDESARSKRNGEIEVERILTRHKKHRKRRRCKNQSTTCLRGTSTTPRGDEAPVDETSEKLKLATESDDRVQDSHTETKEKDHNINHSLRENDGIIPERNASINQNLSDLKLTNSSDGRSTASESELPRANPSFQTSRKDRPKKGEISDNDDYVDEEPSAMYSAVDEQYAIPESITVLLNKLFQALGNTTNDQDTLNDSTSTNETTEDPCQKWINSKDKFNDVFASSLTVLPACPCLYPNNIVYDDKIWDEKRKKNFRWRDVSGESHRLDVYKSGATYCIRSALTQGTGSAAAQHCCYDSDRKLLTRGSGAGTPHFISAEVSTILHEKLDILPWRLCKGDFSRYVTACSKSLTTLTSKTVDFRYNAVRPPNNENNCETNPEDEEYQRQVNSTKYY</sequence>
<evidence type="ECO:0000256" key="4">
    <source>
        <dbReference type="ARBA" id="ARBA00023157"/>
    </source>
</evidence>
<feature type="compositionally biased region" description="Polar residues" evidence="5">
    <location>
        <begin position="86"/>
        <end position="99"/>
    </location>
</feature>